<dbReference type="Proteomes" id="UP000063699">
    <property type="component" value="Chromosome"/>
</dbReference>
<evidence type="ECO:0000313" key="5">
    <source>
        <dbReference type="Proteomes" id="UP000063699"/>
    </source>
</evidence>
<dbReference type="Pfam" id="PF00089">
    <property type="entry name" value="Trypsin"/>
    <property type="match status" value="1"/>
</dbReference>
<dbReference type="InterPro" id="IPR001254">
    <property type="entry name" value="Trypsin_dom"/>
</dbReference>
<dbReference type="KEGG" id="kphy:AOZ06_17515"/>
<dbReference type="InterPro" id="IPR001314">
    <property type="entry name" value="Peptidase_S1A"/>
</dbReference>
<dbReference type="InterPro" id="IPR043504">
    <property type="entry name" value="Peptidase_S1_PA_chymotrypsin"/>
</dbReference>
<dbReference type="SMART" id="SM00020">
    <property type="entry name" value="Tryp_SPc"/>
    <property type="match status" value="1"/>
</dbReference>
<sequence length="228" mass="23176">MLLAVTASPAVAGPVLGPSIIDGSPASEDYPWTAALLGPGGGQFCGGTLVKPTWVLTATHRVQGDPRITPRIGSKFHGSGGEVASAAHFVTGSADLTLIKLDRAVTAAPLALTDSAPAPGSPVRVLGWGSTCKPGTSCFPRDLRELDTTVAPGSGCRTVDARWELCIAASNGKGACYGDSGGPFLVRQVTGWRVGGSASRLGGQGCGGTVVYSNVVDQRAFIDRVTQT</sequence>
<dbReference type="STRING" id="860235.AOZ06_17515"/>
<dbReference type="PRINTS" id="PR00722">
    <property type="entry name" value="CHYMOTRYPSIN"/>
</dbReference>
<dbReference type="AlphaFoldDB" id="A0A0N9I1Z2"/>
<dbReference type="PANTHER" id="PTHR24276:SF98">
    <property type="entry name" value="FI18310P1-RELATED"/>
    <property type="match status" value="1"/>
</dbReference>
<dbReference type="PROSITE" id="PS00135">
    <property type="entry name" value="TRYPSIN_SER"/>
    <property type="match status" value="1"/>
</dbReference>
<dbReference type="EMBL" id="CP012752">
    <property type="protein sequence ID" value="ALG08473.1"/>
    <property type="molecule type" value="Genomic_DNA"/>
</dbReference>
<organism evidence="4 5">
    <name type="scientific">Kibdelosporangium phytohabitans</name>
    <dbReference type="NCBI Taxonomy" id="860235"/>
    <lineage>
        <taxon>Bacteria</taxon>
        <taxon>Bacillati</taxon>
        <taxon>Actinomycetota</taxon>
        <taxon>Actinomycetes</taxon>
        <taxon>Pseudonocardiales</taxon>
        <taxon>Pseudonocardiaceae</taxon>
        <taxon>Kibdelosporangium</taxon>
    </lineage>
</organism>
<keyword evidence="5" id="KW-1185">Reference proteome</keyword>
<accession>A0A0N9I1Z2</accession>
<evidence type="ECO:0000256" key="1">
    <source>
        <dbReference type="ARBA" id="ARBA00007664"/>
    </source>
</evidence>
<dbReference type="InterPro" id="IPR009003">
    <property type="entry name" value="Peptidase_S1_PA"/>
</dbReference>
<dbReference type="RefSeq" id="WP_054290380.1">
    <property type="nucleotide sequence ID" value="NZ_CP012752.1"/>
</dbReference>
<dbReference type="GO" id="GO:0006508">
    <property type="term" value="P:proteolysis"/>
    <property type="evidence" value="ECO:0007669"/>
    <property type="project" value="InterPro"/>
</dbReference>
<dbReference type="InterPro" id="IPR050430">
    <property type="entry name" value="Peptidase_S1"/>
</dbReference>
<dbReference type="SUPFAM" id="SSF50494">
    <property type="entry name" value="Trypsin-like serine proteases"/>
    <property type="match status" value="1"/>
</dbReference>
<protein>
    <recommendedName>
        <fullName evidence="3">Peptidase S1 domain-containing protein</fullName>
    </recommendedName>
</protein>
<comment type="similarity">
    <text evidence="1">Belongs to the peptidase S1 family.</text>
</comment>
<feature type="domain" description="Peptidase S1" evidence="3">
    <location>
        <begin position="20"/>
        <end position="228"/>
    </location>
</feature>
<dbReference type="PROSITE" id="PS50240">
    <property type="entry name" value="TRYPSIN_DOM"/>
    <property type="match status" value="1"/>
</dbReference>
<dbReference type="GO" id="GO:0004252">
    <property type="term" value="F:serine-type endopeptidase activity"/>
    <property type="evidence" value="ECO:0007669"/>
    <property type="project" value="InterPro"/>
</dbReference>
<dbReference type="PANTHER" id="PTHR24276">
    <property type="entry name" value="POLYSERASE-RELATED"/>
    <property type="match status" value="1"/>
</dbReference>
<reference evidence="4 5" key="1">
    <citation type="submission" date="2015-07" db="EMBL/GenBank/DDBJ databases">
        <title>Genome sequencing of Kibdelosporangium phytohabitans.</title>
        <authorList>
            <person name="Qin S."/>
            <person name="Xing K."/>
        </authorList>
    </citation>
    <scope>NUCLEOTIDE SEQUENCE [LARGE SCALE GENOMIC DNA]</scope>
    <source>
        <strain evidence="4 5">KLBMP1111</strain>
    </source>
</reference>
<evidence type="ECO:0000313" key="4">
    <source>
        <dbReference type="EMBL" id="ALG08473.1"/>
    </source>
</evidence>
<evidence type="ECO:0000259" key="3">
    <source>
        <dbReference type="PROSITE" id="PS50240"/>
    </source>
</evidence>
<dbReference type="Gene3D" id="2.40.10.10">
    <property type="entry name" value="Trypsin-like serine proteases"/>
    <property type="match status" value="2"/>
</dbReference>
<name>A0A0N9I1Z2_9PSEU</name>
<evidence type="ECO:0000256" key="2">
    <source>
        <dbReference type="ARBA" id="ARBA00023157"/>
    </source>
</evidence>
<proteinExistence type="inferred from homology"/>
<keyword evidence="2" id="KW-1015">Disulfide bond</keyword>
<gene>
    <name evidence="4" type="ORF">AOZ06_17515</name>
</gene>
<dbReference type="InterPro" id="IPR033116">
    <property type="entry name" value="TRYPSIN_SER"/>
</dbReference>